<name>A0A8J3IAS8_9CHLR</name>
<dbReference type="EMBL" id="BNJF01000004">
    <property type="protein sequence ID" value="GHO49207.1"/>
    <property type="molecule type" value="Genomic_DNA"/>
</dbReference>
<dbReference type="PANTHER" id="PTHR48081">
    <property type="entry name" value="AB HYDROLASE SUPERFAMILY PROTEIN C4A8.06C"/>
    <property type="match status" value="1"/>
</dbReference>
<dbReference type="PANTHER" id="PTHR48081:SF8">
    <property type="entry name" value="ALPHA_BETA HYDROLASE FOLD-3 DOMAIN-CONTAINING PROTEIN-RELATED"/>
    <property type="match status" value="1"/>
</dbReference>
<comment type="caution">
    <text evidence="4">The sequence shown here is derived from an EMBL/GenBank/DDBJ whole genome shotgun (WGS) entry which is preliminary data.</text>
</comment>
<accession>A0A8J3IAS8</accession>
<reference evidence="4" key="1">
    <citation type="submission" date="2020-10" db="EMBL/GenBank/DDBJ databases">
        <title>Taxonomic study of unclassified bacteria belonging to the class Ktedonobacteria.</title>
        <authorList>
            <person name="Yabe S."/>
            <person name="Wang C.M."/>
            <person name="Zheng Y."/>
            <person name="Sakai Y."/>
            <person name="Cavaletti L."/>
            <person name="Monciardini P."/>
            <person name="Donadio S."/>
        </authorList>
    </citation>
    <scope>NUCLEOTIDE SEQUENCE</scope>
    <source>
        <strain evidence="4">SOSP1-1</strain>
    </source>
</reference>
<dbReference type="Proteomes" id="UP000612362">
    <property type="component" value="Unassembled WGS sequence"/>
</dbReference>
<evidence type="ECO:0000256" key="1">
    <source>
        <dbReference type="ARBA" id="ARBA00022801"/>
    </source>
</evidence>
<dbReference type="InterPro" id="IPR050300">
    <property type="entry name" value="GDXG_lipolytic_enzyme"/>
</dbReference>
<organism evidence="4 5">
    <name type="scientific">Ktedonospora formicarum</name>
    <dbReference type="NCBI Taxonomy" id="2778364"/>
    <lineage>
        <taxon>Bacteria</taxon>
        <taxon>Bacillati</taxon>
        <taxon>Chloroflexota</taxon>
        <taxon>Ktedonobacteria</taxon>
        <taxon>Ktedonobacterales</taxon>
        <taxon>Ktedonobacteraceae</taxon>
        <taxon>Ktedonospora</taxon>
    </lineage>
</organism>
<protein>
    <submittedName>
        <fullName evidence="4">Acetylhydrolase</fullName>
    </submittedName>
</protein>
<dbReference type="SUPFAM" id="SSF53474">
    <property type="entry name" value="alpha/beta-Hydrolases"/>
    <property type="match status" value="1"/>
</dbReference>
<evidence type="ECO:0000259" key="3">
    <source>
        <dbReference type="Pfam" id="PF07859"/>
    </source>
</evidence>
<dbReference type="InterPro" id="IPR013094">
    <property type="entry name" value="AB_hydrolase_3"/>
</dbReference>
<feature type="coiled-coil region" evidence="2">
    <location>
        <begin position="299"/>
        <end position="326"/>
    </location>
</feature>
<feature type="domain" description="Alpha/beta hydrolase fold-3" evidence="3">
    <location>
        <begin position="87"/>
        <end position="293"/>
    </location>
</feature>
<evidence type="ECO:0000256" key="2">
    <source>
        <dbReference type="SAM" id="Coils"/>
    </source>
</evidence>
<keyword evidence="5" id="KW-1185">Reference proteome</keyword>
<sequence>MHHQLNPRAKALLDQWAADAASKPQPAHLLSLNEQIAASRLAFHRLDPLAGEPEPVLHIVQRTLPGPGGPLPVRIYQPRDVTGLPVLVYLHGGGCTIGDLDTIDRPLRQLSNRSGWLIVSVGYRLAPEHPFPAAWEDAYTVTQWVATHASEINADASLLAIGGDSAGGLLATATTLMIRDRNGPGIALQILINPSTSGYADFDTRSWQDYDGMVLNQAAVKRDLDLTYGDQDRSHPWISPLKARDLAYLPSALILTAGCDPLRDEGEAYADRLKQAGVRVTLTRYSGMIHGFFGFAGILDEGKTAIDQVAQALQAVEEQMRLQDERESIEF</sequence>
<dbReference type="InterPro" id="IPR029058">
    <property type="entry name" value="AB_hydrolase_fold"/>
</dbReference>
<evidence type="ECO:0000313" key="5">
    <source>
        <dbReference type="Proteomes" id="UP000612362"/>
    </source>
</evidence>
<dbReference type="GO" id="GO:0016787">
    <property type="term" value="F:hydrolase activity"/>
    <property type="evidence" value="ECO:0007669"/>
    <property type="project" value="UniProtKB-KW"/>
</dbReference>
<dbReference type="AlphaFoldDB" id="A0A8J3IAS8"/>
<gene>
    <name evidence="4" type="ORF">KSX_73700</name>
</gene>
<keyword evidence="1" id="KW-0378">Hydrolase</keyword>
<proteinExistence type="predicted"/>
<dbReference type="Pfam" id="PF07859">
    <property type="entry name" value="Abhydrolase_3"/>
    <property type="match status" value="1"/>
</dbReference>
<dbReference type="RefSeq" id="WP_220198317.1">
    <property type="nucleotide sequence ID" value="NZ_BNJF01000004.1"/>
</dbReference>
<dbReference type="Gene3D" id="3.40.50.1820">
    <property type="entry name" value="alpha/beta hydrolase"/>
    <property type="match status" value="1"/>
</dbReference>
<evidence type="ECO:0000313" key="4">
    <source>
        <dbReference type="EMBL" id="GHO49207.1"/>
    </source>
</evidence>
<keyword evidence="2" id="KW-0175">Coiled coil</keyword>